<dbReference type="Proteomes" id="UP000195918">
    <property type="component" value="Unassembled WGS sequence"/>
</dbReference>
<dbReference type="CDD" id="cd00267">
    <property type="entry name" value="ABC_ATPase"/>
    <property type="match status" value="1"/>
</dbReference>
<dbReference type="PANTHER" id="PTHR43581">
    <property type="entry name" value="ATP/GTP PHOSPHATASE"/>
    <property type="match status" value="1"/>
</dbReference>
<organism evidence="2 3">
    <name type="scientific">Vagococcus fluvialis bH819</name>
    <dbReference type="NCBI Taxonomy" id="1255619"/>
    <lineage>
        <taxon>Bacteria</taxon>
        <taxon>Bacillati</taxon>
        <taxon>Bacillota</taxon>
        <taxon>Bacilli</taxon>
        <taxon>Lactobacillales</taxon>
        <taxon>Enterococcaceae</taxon>
        <taxon>Vagococcus</taxon>
    </lineage>
</organism>
<sequence length="607" mass="70947">MKPIKFRIQNYKSIVDSGECYFEDGYTVLAGKNESGKTTILEALRDFDKNQEIDDIAIPLGREEVNTKISVWFEIDKLEIEDINAKFDYSLKKVNTKNLIKITKEINNEEYLYNCDFTAIEHEKIENYWKKNINPFIIEFKEEIGMTSYLTYLINGDVKKKIEYLNRILDEEEIFTIEREIVEISVEEDEILSKMKKTLELYKESMDVTDLLVKKLINCYMPNFVFYSSFNDTFPDVIRVEDIKNSEFAQDLEKISKFDIDAIIDKNKQTQSNHQRSVNTEFTDIFKKYWTQDNIKLVVEKDGENVHFWIEENSMMFKPSQRSQGQQWFLSFYIKVVARMKENNPNVILIDEPGLFLHAKAQKNMLKTLEEQFKENLILFSTHSPYLIEENKINQIRLIEKENNETVIHSKTWAKIKDTETLTPILTAIGLGLGDGITDRGRNNIICEGVEDVFYLRAFKKIIDSKLDINFINGDGAAKLQFIGRILEAWQCSVMYILDNDKAGHQAKKKLVKKEFVEAKDIIMVTDKENSSTVDLLSIEDFKKYILEESLDIEVIKNSDYISSKKLEKALLARKFLMESSKIKLNQESMNNIENLFKKIDVVLKSL</sequence>
<name>A0A1X6WP70_9ENTE</name>
<dbReference type="InterPro" id="IPR041685">
    <property type="entry name" value="AAA_GajA/Old/RecF-like"/>
</dbReference>
<keyword evidence="3" id="KW-1185">Reference proteome</keyword>
<evidence type="ECO:0000313" key="2">
    <source>
        <dbReference type="EMBL" id="SLM86131.1"/>
    </source>
</evidence>
<evidence type="ECO:0000259" key="1">
    <source>
        <dbReference type="Pfam" id="PF13175"/>
    </source>
</evidence>
<dbReference type="SUPFAM" id="SSF52540">
    <property type="entry name" value="P-loop containing nucleoside triphosphate hydrolases"/>
    <property type="match status" value="1"/>
</dbReference>
<dbReference type="Gene3D" id="3.40.50.300">
    <property type="entry name" value="P-loop containing nucleotide triphosphate hydrolases"/>
    <property type="match status" value="1"/>
</dbReference>
<accession>A0A1X6WP70</accession>
<dbReference type="InterPro" id="IPR051396">
    <property type="entry name" value="Bact_Antivir_Def_Nuclease"/>
</dbReference>
<dbReference type="PANTHER" id="PTHR43581:SF3">
    <property type="entry name" value="AAA+ ATPASE DOMAIN-CONTAINING PROTEIN"/>
    <property type="match status" value="1"/>
</dbReference>
<dbReference type="EMBL" id="FWFD01000013">
    <property type="protein sequence ID" value="SLM86131.1"/>
    <property type="molecule type" value="Genomic_DNA"/>
</dbReference>
<protein>
    <recommendedName>
        <fullName evidence="1">Endonuclease GajA/Old nuclease/RecF-like AAA domain-containing protein</fullName>
    </recommendedName>
</protein>
<feature type="domain" description="Endonuclease GajA/Old nuclease/RecF-like AAA" evidence="1">
    <location>
        <begin position="1"/>
        <end position="388"/>
    </location>
</feature>
<dbReference type="Pfam" id="PF13175">
    <property type="entry name" value="AAA_15"/>
    <property type="match status" value="1"/>
</dbReference>
<dbReference type="AlphaFoldDB" id="A0A1X6WP70"/>
<reference evidence="3" key="1">
    <citation type="submission" date="2017-02" db="EMBL/GenBank/DDBJ databases">
        <authorList>
            <person name="Dridi B."/>
        </authorList>
    </citation>
    <scope>NUCLEOTIDE SEQUENCE [LARGE SCALE GENOMIC DNA]</scope>
    <source>
        <strain evidence="3">bH819</strain>
    </source>
</reference>
<gene>
    <name evidence="2" type="ORF">FM121_08585</name>
</gene>
<dbReference type="OrthoDB" id="308933at2"/>
<evidence type="ECO:0000313" key="3">
    <source>
        <dbReference type="Proteomes" id="UP000195918"/>
    </source>
</evidence>
<proteinExistence type="predicted"/>
<dbReference type="InterPro" id="IPR027417">
    <property type="entry name" value="P-loop_NTPase"/>
</dbReference>
<dbReference type="RefSeq" id="WP_086951763.1">
    <property type="nucleotide sequence ID" value="NZ_FWFD01000013.1"/>
</dbReference>